<reference evidence="3" key="2">
    <citation type="submission" date="2019-09" db="UniProtKB">
        <authorList>
            <consortium name="WormBaseParasite"/>
        </authorList>
    </citation>
    <scope>IDENTIFICATION</scope>
</reference>
<sequence length="61" mass="7026">MFLLTTKDSEIERHNEEDIHDIFLEAITYQRSSGDVRHSIAAWKAEGAGSSTAWRKSFDRN</sequence>
<dbReference type="WBParaSite" id="HPBE_0000364301-mRNA-1">
    <property type="protein sequence ID" value="HPBE_0000364301-mRNA-1"/>
    <property type="gene ID" value="HPBE_0000364301"/>
</dbReference>
<protein>
    <submittedName>
        <fullName evidence="3">DUF2934 domain-containing protein</fullName>
    </submittedName>
</protein>
<dbReference type="Proteomes" id="UP000050761">
    <property type="component" value="Unassembled WGS sequence"/>
</dbReference>
<name>A0A183FBV1_HELPZ</name>
<dbReference type="AlphaFoldDB" id="A0A183FBV1"/>
<gene>
    <name evidence="1" type="ORF">HPBE_LOCUS3644</name>
</gene>
<dbReference type="EMBL" id="UZAH01011628">
    <property type="protein sequence ID" value="VDO38759.1"/>
    <property type="molecule type" value="Genomic_DNA"/>
</dbReference>
<evidence type="ECO:0000313" key="1">
    <source>
        <dbReference type="EMBL" id="VDO38759.1"/>
    </source>
</evidence>
<proteinExistence type="predicted"/>
<accession>A0A183FBV1</accession>
<evidence type="ECO:0000313" key="2">
    <source>
        <dbReference type="Proteomes" id="UP000050761"/>
    </source>
</evidence>
<reference evidence="1 2" key="1">
    <citation type="submission" date="2018-11" db="EMBL/GenBank/DDBJ databases">
        <authorList>
            <consortium name="Pathogen Informatics"/>
        </authorList>
    </citation>
    <scope>NUCLEOTIDE SEQUENCE [LARGE SCALE GENOMIC DNA]</scope>
</reference>
<organism evidence="2 3">
    <name type="scientific">Heligmosomoides polygyrus</name>
    <name type="common">Parasitic roundworm</name>
    <dbReference type="NCBI Taxonomy" id="6339"/>
    <lineage>
        <taxon>Eukaryota</taxon>
        <taxon>Metazoa</taxon>
        <taxon>Ecdysozoa</taxon>
        <taxon>Nematoda</taxon>
        <taxon>Chromadorea</taxon>
        <taxon>Rhabditida</taxon>
        <taxon>Rhabditina</taxon>
        <taxon>Rhabditomorpha</taxon>
        <taxon>Strongyloidea</taxon>
        <taxon>Heligmosomidae</taxon>
        <taxon>Heligmosomoides</taxon>
    </lineage>
</organism>
<keyword evidence="2" id="KW-1185">Reference proteome</keyword>
<evidence type="ECO:0000313" key="3">
    <source>
        <dbReference type="WBParaSite" id="HPBE_0000364301-mRNA-1"/>
    </source>
</evidence>
<accession>A0A3P7V502</accession>